<evidence type="ECO:0000256" key="1">
    <source>
        <dbReference type="SAM" id="MobiDB-lite"/>
    </source>
</evidence>
<protein>
    <submittedName>
        <fullName evidence="2">Uncharacterized protein</fullName>
    </submittedName>
</protein>
<dbReference type="STRING" id="1121884.SAMN02745131_03965"/>
<evidence type="ECO:0000313" key="3">
    <source>
        <dbReference type="Proteomes" id="UP000184048"/>
    </source>
</evidence>
<dbReference type="AlphaFoldDB" id="A0A1M5FWN4"/>
<reference evidence="2 3" key="1">
    <citation type="submission" date="2016-11" db="EMBL/GenBank/DDBJ databases">
        <authorList>
            <person name="Jaros S."/>
            <person name="Januszkiewicz K."/>
            <person name="Wedrychowicz H."/>
        </authorList>
    </citation>
    <scope>NUCLEOTIDE SEQUENCE [LARGE SCALE GENOMIC DNA]</scope>
    <source>
        <strain evidence="2 3">DSM 18119</strain>
    </source>
</reference>
<proteinExistence type="predicted"/>
<name>A0A1M5FWN4_9BACT</name>
<gene>
    <name evidence="2" type="ORF">SAMN02745131_03965</name>
</gene>
<feature type="compositionally biased region" description="Basic and acidic residues" evidence="1">
    <location>
        <begin position="30"/>
        <end position="70"/>
    </location>
</feature>
<accession>A0A1M5FWN4</accession>
<sequence length="70" mass="7906">MEAKNDKQNARGADTKIYLTPDSTLQTPSESREDEGHDVRRDDSISVSRDDLHDPNTERQTSDEGKDSED</sequence>
<feature type="region of interest" description="Disordered" evidence="1">
    <location>
        <begin position="1"/>
        <end position="70"/>
    </location>
</feature>
<dbReference type="RefSeq" id="WP_072837077.1">
    <property type="nucleotide sequence ID" value="NZ_FQUU01000025.1"/>
</dbReference>
<dbReference type="Proteomes" id="UP000184048">
    <property type="component" value="Unassembled WGS sequence"/>
</dbReference>
<organism evidence="2 3">
    <name type="scientific">Flavisolibacter ginsengisoli DSM 18119</name>
    <dbReference type="NCBI Taxonomy" id="1121884"/>
    <lineage>
        <taxon>Bacteria</taxon>
        <taxon>Pseudomonadati</taxon>
        <taxon>Bacteroidota</taxon>
        <taxon>Chitinophagia</taxon>
        <taxon>Chitinophagales</taxon>
        <taxon>Chitinophagaceae</taxon>
        <taxon>Flavisolibacter</taxon>
    </lineage>
</organism>
<keyword evidence="3" id="KW-1185">Reference proteome</keyword>
<evidence type="ECO:0000313" key="2">
    <source>
        <dbReference type="EMBL" id="SHF95804.1"/>
    </source>
</evidence>
<dbReference type="EMBL" id="FQUU01000025">
    <property type="protein sequence ID" value="SHF95804.1"/>
    <property type="molecule type" value="Genomic_DNA"/>
</dbReference>